<evidence type="ECO:0000313" key="3">
    <source>
        <dbReference type="Proteomes" id="UP000593564"/>
    </source>
</evidence>
<accession>A0A7J7GKN8</accession>
<organism evidence="2 3">
    <name type="scientific">Camellia sinensis</name>
    <name type="common">Tea plant</name>
    <name type="synonym">Thea sinensis</name>
    <dbReference type="NCBI Taxonomy" id="4442"/>
    <lineage>
        <taxon>Eukaryota</taxon>
        <taxon>Viridiplantae</taxon>
        <taxon>Streptophyta</taxon>
        <taxon>Embryophyta</taxon>
        <taxon>Tracheophyta</taxon>
        <taxon>Spermatophyta</taxon>
        <taxon>Magnoliopsida</taxon>
        <taxon>eudicotyledons</taxon>
        <taxon>Gunneridae</taxon>
        <taxon>Pentapetalae</taxon>
        <taxon>asterids</taxon>
        <taxon>Ericales</taxon>
        <taxon>Theaceae</taxon>
        <taxon>Camellia</taxon>
    </lineage>
</organism>
<comment type="caution">
    <text evidence="2">The sequence shown here is derived from an EMBL/GenBank/DDBJ whole genome shotgun (WGS) entry which is preliminary data.</text>
</comment>
<protein>
    <submittedName>
        <fullName evidence="2">Uncharacterized protein</fullName>
    </submittedName>
</protein>
<evidence type="ECO:0000256" key="1">
    <source>
        <dbReference type="SAM" id="MobiDB-lite"/>
    </source>
</evidence>
<feature type="region of interest" description="Disordered" evidence="1">
    <location>
        <begin position="1"/>
        <end position="33"/>
    </location>
</feature>
<gene>
    <name evidence="2" type="ORF">HYC85_022549</name>
</gene>
<evidence type="ECO:0000313" key="2">
    <source>
        <dbReference type="EMBL" id="KAF5941382.1"/>
    </source>
</evidence>
<dbReference type="Proteomes" id="UP000593564">
    <property type="component" value="Unassembled WGS sequence"/>
</dbReference>
<dbReference type="AlphaFoldDB" id="A0A7J7GKN8"/>
<name>A0A7J7GKN8_CAMSI</name>
<reference evidence="3" key="1">
    <citation type="journal article" date="2020" name="Nat. Commun.">
        <title>Genome assembly of wild tea tree DASZ reveals pedigree and selection history of tea varieties.</title>
        <authorList>
            <person name="Zhang W."/>
            <person name="Zhang Y."/>
            <person name="Qiu H."/>
            <person name="Guo Y."/>
            <person name="Wan H."/>
            <person name="Zhang X."/>
            <person name="Scossa F."/>
            <person name="Alseekh S."/>
            <person name="Zhang Q."/>
            <person name="Wang P."/>
            <person name="Xu L."/>
            <person name="Schmidt M.H."/>
            <person name="Jia X."/>
            <person name="Li D."/>
            <person name="Zhu A."/>
            <person name="Guo F."/>
            <person name="Chen W."/>
            <person name="Ni D."/>
            <person name="Usadel B."/>
            <person name="Fernie A.R."/>
            <person name="Wen W."/>
        </authorList>
    </citation>
    <scope>NUCLEOTIDE SEQUENCE [LARGE SCALE GENOMIC DNA]</scope>
    <source>
        <strain evidence="3">cv. G240</strain>
    </source>
</reference>
<sequence length="73" mass="8317">MHTYTSCNNTFPMNTLNRKRRENKGEGKGESIISTSNNQSIKILRAQQNEYKITVALPPHTLSKIFTISSIYT</sequence>
<feature type="compositionally biased region" description="Polar residues" evidence="1">
    <location>
        <begin position="1"/>
        <end position="16"/>
    </location>
</feature>
<keyword evidence="3" id="KW-1185">Reference proteome</keyword>
<reference evidence="2 3" key="2">
    <citation type="submission" date="2020-07" db="EMBL/GenBank/DDBJ databases">
        <title>Genome assembly of wild tea tree DASZ reveals pedigree and selection history of tea varieties.</title>
        <authorList>
            <person name="Zhang W."/>
        </authorList>
    </citation>
    <scope>NUCLEOTIDE SEQUENCE [LARGE SCALE GENOMIC DNA]</scope>
    <source>
        <strain evidence="3">cv. G240</strain>
        <tissue evidence="2">Leaf</tissue>
    </source>
</reference>
<proteinExistence type="predicted"/>
<dbReference type="EMBL" id="JACBKZ010000010">
    <property type="protein sequence ID" value="KAF5941382.1"/>
    <property type="molecule type" value="Genomic_DNA"/>
</dbReference>